<dbReference type="Proteomes" id="UP000000496">
    <property type="component" value="Chromosome gsn.131"/>
</dbReference>
<dbReference type="KEGG" id="sng:SNE_A01830"/>
<dbReference type="HOGENOM" id="CLU_2669070_0_0_0"/>
<evidence type="ECO:0000313" key="1">
    <source>
        <dbReference type="EMBL" id="CCB88060.1"/>
    </source>
</evidence>
<evidence type="ECO:0000313" key="2">
    <source>
        <dbReference type="Proteomes" id="UP000000496"/>
    </source>
</evidence>
<dbReference type="AlphaFoldDB" id="F8L5R8"/>
<reference evidence="1 2" key="2">
    <citation type="journal article" date="2011" name="Mol. Biol. Evol.">
        <title>Unity in variety--the pan-genome of the Chlamydiae.</title>
        <authorList>
            <person name="Collingro A."/>
            <person name="Tischler P."/>
            <person name="Weinmaier T."/>
            <person name="Penz T."/>
            <person name="Heinz E."/>
            <person name="Brunham R.C."/>
            <person name="Read T.D."/>
            <person name="Bavoil P.M."/>
            <person name="Sachse K."/>
            <person name="Kahane S."/>
            <person name="Friedman M.G."/>
            <person name="Rattei T."/>
            <person name="Myers G.S."/>
            <person name="Horn M."/>
        </authorList>
    </citation>
    <scope>NUCLEOTIDE SEQUENCE [LARGE SCALE GENOMIC DNA]</scope>
    <source>
        <strain evidence="2">ATCC VR-1471 / Z</strain>
    </source>
</reference>
<gene>
    <name evidence="1" type="ordered locus">SNE_A01830</name>
</gene>
<name>F8L5R8_SIMNZ</name>
<accession>F8L5R8</accession>
<reference key="1">
    <citation type="journal article" date="2011" name="Mol. Biol. Evol.">
        <title>Unity in variety -- the pan-genome of the Chlamydiae.</title>
        <authorList>
            <person name="Collingro A."/>
            <person name="Tischler P."/>
            <person name="Weinmaier T."/>
            <person name="Penz T."/>
            <person name="Heinz E."/>
            <person name="Brunham R.C."/>
            <person name="Read T.D."/>
            <person name="Bavoil P.M."/>
            <person name="Sachse K."/>
            <person name="Kahane S."/>
            <person name="Friedman M.G."/>
            <person name="Rattei T."/>
            <person name="Myers G.S.A."/>
            <person name="Horn M."/>
        </authorList>
    </citation>
    <scope>NUCLEOTIDE SEQUENCE</scope>
    <source>
        <strain>Z</strain>
    </source>
</reference>
<sequence length="75" mass="8366">MANLVDGYGDKSALFRMTDTPKDEEVTDLTLVQEQVRHILAKPPSMTAQELVKQAFRYTSDPIVSDALKNTSPKN</sequence>
<dbReference type="STRING" id="331113.SNE_A01830"/>
<protein>
    <submittedName>
        <fullName evidence="1">Uncharacterized protein</fullName>
    </submittedName>
</protein>
<keyword evidence="2" id="KW-1185">Reference proteome</keyword>
<proteinExistence type="predicted"/>
<dbReference type="RefSeq" id="WP_013942527.1">
    <property type="nucleotide sequence ID" value="NC_015713.1"/>
</dbReference>
<organism evidence="1 2">
    <name type="scientific">Simkania negevensis (strain ATCC VR-1471 / DSM 27360 / Z)</name>
    <dbReference type="NCBI Taxonomy" id="331113"/>
    <lineage>
        <taxon>Bacteria</taxon>
        <taxon>Pseudomonadati</taxon>
        <taxon>Chlamydiota</taxon>
        <taxon>Chlamydiia</taxon>
        <taxon>Parachlamydiales</taxon>
        <taxon>Simkaniaceae</taxon>
        <taxon>Simkania</taxon>
    </lineage>
</organism>
<dbReference type="EMBL" id="FR872582">
    <property type="protein sequence ID" value="CCB88060.1"/>
    <property type="molecule type" value="Genomic_DNA"/>
</dbReference>